<name>A0A0A9FYL2_ARUDO</name>
<evidence type="ECO:0000313" key="1">
    <source>
        <dbReference type="EMBL" id="JAE17920.1"/>
    </source>
</evidence>
<sequence>MPSEDPLSRGHCVVISRRAHRRQLGLEGILIVGVPEPFCNLVVRRRIGISRAAS</sequence>
<protein>
    <submittedName>
        <fullName evidence="1">Uncharacterized protein</fullName>
    </submittedName>
</protein>
<reference evidence="1" key="2">
    <citation type="journal article" date="2015" name="Data Brief">
        <title>Shoot transcriptome of the giant reed, Arundo donax.</title>
        <authorList>
            <person name="Barrero R.A."/>
            <person name="Guerrero F.D."/>
            <person name="Moolhuijzen P."/>
            <person name="Goolsby J.A."/>
            <person name="Tidwell J."/>
            <person name="Bellgard S.E."/>
            <person name="Bellgard M.I."/>
        </authorList>
    </citation>
    <scope>NUCLEOTIDE SEQUENCE</scope>
    <source>
        <tissue evidence="1">Shoot tissue taken approximately 20 cm above the soil surface</tissue>
    </source>
</reference>
<accession>A0A0A9FYL2</accession>
<proteinExistence type="predicted"/>
<organism evidence="1">
    <name type="scientific">Arundo donax</name>
    <name type="common">Giant reed</name>
    <name type="synonym">Donax arundinaceus</name>
    <dbReference type="NCBI Taxonomy" id="35708"/>
    <lineage>
        <taxon>Eukaryota</taxon>
        <taxon>Viridiplantae</taxon>
        <taxon>Streptophyta</taxon>
        <taxon>Embryophyta</taxon>
        <taxon>Tracheophyta</taxon>
        <taxon>Spermatophyta</taxon>
        <taxon>Magnoliopsida</taxon>
        <taxon>Liliopsida</taxon>
        <taxon>Poales</taxon>
        <taxon>Poaceae</taxon>
        <taxon>PACMAD clade</taxon>
        <taxon>Arundinoideae</taxon>
        <taxon>Arundineae</taxon>
        <taxon>Arundo</taxon>
    </lineage>
</organism>
<dbReference type="EMBL" id="GBRH01179976">
    <property type="protein sequence ID" value="JAE17920.1"/>
    <property type="molecule type" value="Transcribed_RNA"/>
</dbReference>
<reference evidence="1" key="1">
    <citation type="submission" date="2014-09" db="EMBL/GenBank/DDBJ databases">
        <authorList>
            <person name="Magalhaes I.L.F."/>
            <person name="Oliveira U."/>
            <person name="Santos F.R."/>
            <person name="Vidigal T.H.D.A."/>
            <person name="Brescovit A.D."/>
            <person name="Santos A.J."/>
        </authorList>
    </citation>
    <scope>NUCLEOTIDE SEQUENCE</scope>
    <source>
        <tissue evidence="1">Shoot tissue taken approximately 20 cm above the soil surface</tissue>
    </source>
</reference>
<dbReference type="AlphaFoldDB" id="A0A0A9FYL2"/>